<protein>
    <submittedName>
        <fullName evidence="1">Uncharacterized protein</fullName>
    </submittedName>
</protein>
<sequence length="39" mass="3910">AFLISALKVAPIIADLSIGVSTPSSTSGLCRSFRSASAD</sequence>
<organism evidence="1 2">
    <name type="scientific">Rubroshorea leprosula</name>
    <dbReference type="NCBI Taxonomy" id="152421"/>
    <lineage>
        <taxon>Eukaryota</taxon>
        <taxon>Viridiplantae</taxon>
        <taxon>Streptophyta</taxon>
        <taxon>Embryophyta</taxon>
        <taxon>Tracheophyta</taxon>
        <taxon>Spermatophyta</taxon>
        <taxon>Magnoliopsida</taxon>
        <taxon>eudicotyledons</taxon>
        <taxon>Gunneridae</taxon>
        <taxon>Pentapetalae</taxon>
        <taxon>rosids</taxon>
        <taxon>malvids</taxon>
        <taxon>Malvales</taxon>
        <taxon>Dipterocarpaceae</taxon>
        <taxon>Rubroshorea</taxon>
    </lineage>
</organism>
<name>A0AAV5MWS8_9ROSI</name>
<evidence type="ECO:0000313" key="2">
    <source>
        <dbReference type="Proteomes" id="UP001054252"/>
    </source>
</evidence>
<dbReference type="AlphaFoldDB" id="A0AAV5MWS8"/>
<feature type="non-terminal residue" evidence="1">
    <location>
        <position position="1"/>
    </location>
</feature>
<accession>A0AAV5MWS8</accession>
<dbReference type="EMBL" id="BPVZ01001015">
    <property type="protein sequence ID" value="GKV53022.1"/>
    <property type="molecule type" value="Genomic_DNA"/>
</dbReference>
<keyword evidence="2" id="KW-1185">Reference proteome</keyword>
<comment type="caution">
    <text evidence="1">The sequence shown here is derived from an EMBL/GenBank/DDBJ whole genome shotgun (WGS) entry which is preliminary data.</text>
</comment>
<proteinExistence type="predicted"/>
<reference evidence="1 2" key="1">
    <citation type="journal article" date="2021" name="Commun. Biol.">
        <title>The genome of Shorea leprosula (Dipterocarpaceae) highlights the ecological relevance of drought in aseasonal tropical rainforests.</title>
        <authorList>
            <person name="Ng K.K.S."/>
            <person name="Kobayashi M.J."/>
            <person name="Fawcett J.A."/>
            <person name="Hatakeyama M."/>
            <person name="Paape T."/>
            <person name="Ng C.H."/>
            <person name="Ang C.C."/>
            <person name="Tnah L.H."/>
            <person name="Lee C.T."/>
            <person name="Nishiyama T."/>
            <person name="Sese J."/>
            <person name="O'Brien M.J."/>
            <person name="Copetti D."/>
            <person name="Mohd Noor M.I."/>
            <person name="Ong R.C."/>
            <person name="Putra M."/>
            <person name="Sireger I.Z."/>
            <person name="Indrioko S."/>
            <person name="Kosugi Y."/>
            <person name="Izuno A."/>
            <person name="Isagi Y."/>
            <person name="Lee S.L."/>
            <person name="Shimizu K.K."/>
        </authorList>
    </citation>
    <scope>NUCLEOTIDE SEQUENCE [LARGE SCALE GENOMIC DNA]</scope>
    <source>
        <strain evidence="1">214</strain>
    </source>
</reference>
<evidence type="ECO:0000313" key="1">
    <source>
        <dbReference type="EMBL" id="GKV53022.1"/>
    </source>
</evidence>
<dbReference type="Proteomes" id="UP001054252">
    <property type="component" value="Unassembled WGS sequence"/>
</dbReference>
<gene>
    <name evidence="1" type="ORF">SLEP1_g59572</name>
</gene>